<dbReference type="Proteomes" id="UP000322634">
    <property type="component" value="Unassembled WGS sequence"/>
</dbReference>
<dbReference type="Gene3D" id="3.30.200.20">
    <property type="entry name" value="Phosphorylase Kinase, domain 1"/>
    <property type="match status" value="1"/>
</dbReference>
<sequence length="421" mass="45516">MSAQTGEQAGGRAGERVRDAWIDAARELWPDADVTAVGPGRSEGARRELAFLPDAEHPRLLVPAGLPGAAASALRRYSHDLGVRQRVSRGLTAAAVRTGLPERTLKDRLRITGGGPSIEDRLAELLGRPVVVSIGLGSARANRKPILHVLSPGGEPVAFVKVGDTATARGLLAGEAEALAHLDRRLDGRVHVPRLLHHGTWRALDLLVLEPLPTSARGWRPRGRAPVAEMRALFEVGGVERTPLRGSPFWDATAASVADVLDEGQRARFGEVVERTGEAHGDLPLDFGAWHGDWTPWNMAWHRGVLRLWDWERFGRGVPNGFDLLHYRLQEAMQKERRTAAGPPYATWPDGAAAVLEPLGLTGTAADATVRLYLLELCRRYLLAAQEPIGEPLRADTERLLALIHADATGTATGTASGRNP</sequence>
<accession>A0A5D0U6V8</accession>
<gene>
    <name evidence="1" type="ORF">FXF65_23005</name>
</gene>
<reference evidence="1 2" key="1">
    <citation type="submission" date="2019-08" db="EMBL/GenBank/DDBJ databases">
        <title>Actinomadura sp. nov. CYP1-5 isolated from mountain soil.</title>
        <authorList>
            <person name="Songsumanus A."/>
            <person name="Kuncharoen N."/>
            <person name="Kudo T."/>
            <person name="Yuki M."/>
            <person name="Igarashi Y."/>
            <person name="Tanasupawat S."/>
        </authorList>
    </citation>
    <scope>NUCLEOTIDE SEQUENCE [LARGE SCALE GENOMIC DNA]</scope>
    <source>
        <strain evidence="1 2">GKU157</strain>
    </source>
</reference>
<name>A0A5D0U6V8_9ACTN</name>
<protein>
    <submittedName>
        <fullName evidence="1">Fructosamine kinase family protein</fullName>
    </submittedName>
</protein>
<keyword evidence="2" id="KW-1185">Reference proteome</keyword>
<comment type="caution">
    <text evidence="1">The sequence shown here is derived from an EMBL/GenBank/DDBJ whole genome shotgun (WGS) entry which is preliminary data.</text>
</comment>
<dbReference type="EMBL" id="VSFF01000008">
    <property type="protein sequence ID" value="TYC13352.1"/>
    <property type="molecule type" value="Genomic_DNA"/>
</dbReference>
<organism evidence="1 2">
    <name type="scientific">Actinomadura syzygii</name>
    <dbReference type="NCBI Taxonomy" id="1427538"/>
    <lineage>
        <taxon>Bacteria</taxon>
        <taxon>Bacillati</taxon>
        <taxon>Actinomycetota</taxon>
        <taxon>Actinomycetes</taxon>
        <taxon>Streptosporangiales</taxon>
        <taxon>Thermomonosporaceae</taxon>
        <taxon>Actinomadura</taxon>
    </lineage>
</organism>
<evidence type="ECO:0000313" key="2">
    <source>
        <dbReference type="Proteomes" id="UP000322634"/>
    </source>
</evidence>
<keyword evidence="1" id="KW-0418">Kinase</keyword>
<keyword evidence="1" id="KW-0808">Transferase</keyword>
<dbReference type="InterPro" id="IPR011009">
    <property type="entry name" value="Kinase-like_dom_sf"/>
</dbReference>
<dbReference type="GO" id="GO:0016301">
    <property type="term" value="F:kinase activity"/>
    <property type="evidence" value="ECO:0007669"/>
    <property type="project" value="UniProtKB-KW"/>
</dbReference>
<dbReference type="OrthoDB" id="8479674at2"/>
<proteinExistence type="predicted"/>
<dbReference type="SUPFAM" id="SSF56112">
    <property type="entry name" value="Protein kinase-like (PK-like)"/>
    <property type="match status" value="1"/>
</dbReference>
<evidence type="ECO:0000313" key="1">
    <source>
        <dbReference type="EMBL" id="TYC13352.1"/>
    </source>
</evidence>
<dbReference type="AlphaFoldDB" id="A0A5D0U6V8"/>
<dbReference type="RefSeq" id="WP_148352045.1">
    <property type="nucleotide sequence ID" value="NZ_JBHSBF010000010.1"/>
</dbReference>